<dbReference type="InterPro" id="IPR006016">
    <property type="entry name" value="UspA"/>
</dbReference>
<sequence length="283" mass="30413">MAKVLACIDGSIYSHSVCDLSAWAASRLNQPVELLHVLGRREVSTIPVDISGTLVAYSQDILAELAAMDEQRASLSQKRGRLILEEGSARLKEAGVTEIDTHLYNGDLVETVGEFEPDTSVIVIGKRGEAADFAKLHLGSNLERVARSAKKPVLVAARAFRPIRRFLIAFDGGPSVTKAVDLIAKGQLLRGLEGHLLMAGSPDEEAEARLDAAETTLREAGWDIRARILPGEPEAVIAAEVAAASIDLLVMGAYGHSRIRNLIIGSTTTAMVRSCLIPVLMMR</sequence>
<feature type="domain" description="UspA" evidence="2">
    <location>
        <begin position="3"/>
        <end position="155"/>
    </location>
</feature>
<evidence type="ECO:0000313" key="4">
    <source>
        <dbReference type="Proteomes" id="UP000029995"/>
    </source>
</evidence>
<comment type="caution">
    <text evidence="3">The sequence shown here is derived from an EMBL/GenBank/DDBJ whole genome shotgun (WGS) entry which is preliminary data.</text>
</comment>
<protein>
    <submittedName>
        <fullName evidence="3">Universal stress protein UspA</fullName>
    </submittedName>
</protein>
<evidence type="ECO:0000256" key="1">
    <source>
        <dbReference type="ARBA" id="ARBA00008791"/>
    </source>
</evidence>
<evidence type="ECO:0000313" key="3">
    <source>
        <dbReference type="EMBL" id="KGM34503.1"/>
    </source>
</evidence>
<proteinExistence type="inferred from homology"/>
<dbReference type="CDD" id="cd00293">
    <property type="entry name" value="USP-like"/>
    <property type="match status" value="2"/>
</dbReference>
<dbReference type="PANTHER" id="PTHR46268">
    <property type="entry name" value="STRESS RESPONSE PROTEIN NHAX"/>
    <property type="match status" value="1"/>
</dbReference>
<dbReference type="Proteomes" id="UP000029995">
    <property type="component" value="Unassembled WGS sequence"/>
</dbReference>
<dbReference type="EMBL" id="JANX01000088">
    <property type="protein sequence ID" value="KGM34503.1"/>
    <property type="molecule type" value="Genomic_DNA"/>
</dbReference>
<organism evidence="3 4">
    <name type="scientific">Inquilinus limosus MP06</name>
    <dbReference type="NCBI Taxonomy" id="1398085"/>
    <lineage>
        <taxon>Bacteria</taxon>
        <taxon>Pseudomonadati</taxon>
        <taxon>Pseudomonadota</taxon>
        <taxon>Alphaproteobacteria</taxon>
        <taxon>Rhodospirillales</taxon>
        <taxon>Rhodospirillaceae</taxon>
        <taxon>Inquilinus</taxon>
    </lineage>
</organism>
<dbReference type="Gene3D" id="3.40.50.12370">
    <property type="match status" value="1"/>
</dbReference>
<dbReference type="InterPro" id="IPR006015">
    <property type="entry name" value="Universal_stress_UspA"/>
</dbReference>
<dbReference type="AlphaFoldDB" id="A0A0A0D9G8"/>
<dbReference type="PANTHER" id="PTHR46268:SF15">
    <property type="entry name" value="UNIVERSAL STRESS PROTEIN HP_0031"/>
    <property type="match status" value="1"/>
</dbReference>
<evidence type="ECO:0000259" key="2">
    <source>
        <dbReference type="Pfam" id="PF00582"/>
    </source>
</evidence>
<dbReference type="SUPFAM" id="SSF52402">
    <property type="entry name" value="Adenine nucleotide alpha hydrolases-like"/>
    <property type="match status" value="2"/>
</dbReference>
<dbReference type="PRINTS" id="PR01438">
    <property type="entry name" value="UNVRSLSTRESS"/>
</dbReference>
<dbReference type="Pfam" id="PF00582">
    <property type="entry name" value="Usp"/>
    <property type="match status" value="2"/>
</dbReference>
<dbReference type="OrthoDB" id="9804721at2"/>
<gene>
    <name evidence="3" type="ORF">P409_09835</name>
</gene>
<reference evidence="3 4" key="1">
    <citation type="submission" date="2014-01" db="EMBL/GenBank/DDBJ databases">
        <title>Genome sequence determination for a cystic fibrosis isolate, Inquilinus limosus.</title>
        <authorList>
            <person name="Pino M."/>
            <person name="Di Conza J."/>
            <person name="Gutkind G."/>
        </authorList>
    </citation>
    <scope>NUCLEOTIDE SEQUENCE [LARGE SCALE GENOMIC DNA]</scope>
    <source>
        <strain evidence="3 4">MP06</strain>
    </source>
</reference>
<feature type="domain" description="UspA" evidence="2">
    <location>
        <begin position="202"/>
        <end position="283"/>
    </location>
</feature>
<dbReference type="RefSeq" id="WP_034834895.1">
    <property type="nucleotide sequence ID" value="NZ_JANX01000088.1"/>
</dbReference>
<comment type="similarity">
    <text evidence="1">Belongs to the universal stress protein A family.</text>
</comment>
<name>A0A0A0D9G8_9PROT</name>
<accession>A0A0A0D9G8</accession>